<feature type="chain" id="PRO_5037037138" evidence="4">
    <location>
        <begin position="24"/>
        <end position="339"/>
    </location>
</feature>
<protein>
    <submittedName>
        <fullName evidence="5">Tetratricopeptide repeat protein</fullName>
    </submittedName>
</protein>
<name>A0A931E1Z5_9BACT</name>
<keyword evidence="4" id="KW-0732">Signal</keyword>
<evidence type="ECO:0000256" key="2">
    <source>
        <dbReference type="ARBA" id="ARBA00022803"/>
    </source>
</evidence>
<proteinExistence type="predicted"/>
<dbReference type="EMBL" id="JADWYR010000001">
    <property type="protein sequence ID" value="MBG9376065.1"/>
    <property type="molecule type" value="Genomic_DNA"/>
</dbReference>
<comment type="caution">
    <text evidence="5">The sequence shown here is derived from an EMBL/GenBank/DDBJ whole genome shotgun (WGS) entry which is preliminary data.</text>
</comment>
<reference evidence="5" key="1">
    <citation type="submission" date="2020-11" db="EMBL/GenBank/DDBJ databases">
        <title>Bacterial whole genome sequence for Panacibacter sp. DH6.</title>
        <authorList>
            <person name="Le V."/>
            <person name="Ko S."/>
            <person name="Ahn C.-Y."/>
            <person name="Oh H.-M."/>
        </authorList>
    </citation>
    <scope>NUCLEOTIDE SEQUENCE</scope>
    <source>
        <strain evidence="5">DH6</strain>
    </source>
</reference>
<dbReference type="InterPro" id="IPR019734">
    <property type="entry name" value="TPR_rpt"/>
</dbReference>
<feature type="signal peptide" evidence="4">
    <location>
        <begin position="1"/>
        <end position="23"/>
    </location>
</feature>
<organism evidence="5 6">
    <name type="scientific">Panacibacter microcysteis</name>
    <dbReference type="NCBI Taxonomy" id="2793269"/>
    <lineage>
        <taxon>Bacteria</taxon>
        <taxon>Pseudomonadati</taxon>
        <taxon>Bacteroidota</taxon>
        <taxon>Chitinophagia</taxon>
        <taxon>Chitinophagales</taxon>
        <taxon>Chitinophagaceae</taxon>
        <taxon>Panacibacter</taxon>
    </lineage>
</organism>
<dbReference type="Pfam" id="PF07719">
    <property type="entry name" value="TPR_2"/>
    <property type="match status" value="1"/>
</dbReference>
<dbReference type="InterPro" id="IPR013105">
    <property type="entry name" value="TPR_2"/>
</dbReference>
<gene>
    <name evidence="5" type="ORF">I5907_07455</name>
</gene>
<evidence type="ECO:0000313" key="5">
    <source>
        <dbReference type="EMBL" id="MBG9376065.1"/>
    </source>
</evidence>
<dbReference type="Gene3D" id="1.25.40.10">
    <property type="entry name" value="Tetratricopeptide repeat domain"/>
    <property type="match status" value="1"/>
</dbReference>
<keyword evidence="1" id="KW-0677">Repeat</keyword>
<dbReference type="InterPro" id="IPR011990">
    <property type="entry name" value="TPR-like_helical_dom_sf"/>
</dbReference>
<evidence type="ECO:0000313" key="6">
    <source>
        <dbReference type="Proteomes" id="UP000628448"/>
    </source>
</evidence>
<evidence type="ECO:0000256" key="3">
    <source>
        <dbReference type="PROSITE-ProRule" id="PRU00339"/>
    </source>
</evidence>
<accession>A0A931E1Z5</accession>
<dbReference type="SUPFAM" id="SSF48452">
    <property type="entry name" value="TPR-like"/>
    <property type="match status" value="1"/>
</dbReference>
<dbReference type="SMART" id="SM00028">
    <property type="entry name" value="TPR"/>
    <property type="match status" value="3"/>
</dbReference>
<feature type="repeat" description="TPR" evidence="3">
    <location>
        <begin position="94"/>
        <end position="127"/>
    </location>
</feature>
<dbReference type="Pfam" id="PF13181">
    <property type="entry name" value="TPR_8"/>
    <property type="match status" value="1"/>
</dbReference>
<keyword evidence="2 3" id="KW-0802">TPR repeat</keyword>
<dbReference type="AlphaFoldDB" id="A0A931E1Z5"/>
<keyword evidence="6" id="KW-1185">Reference proteome</keyword>
<dbReference type="RefSeq" id="WP_196990087.1">
    <property type="nucleotide sequence ID" value="NZ_JADWYR010000001.1"/>
</dbReference>
<evidence type="ECO:0000256" key="1">
    <source>
        <dbReference type="ARBA" id="ARBA00022737"/>
    </source>
</evidence>
<dbReference type="PROSITE" id="PS50005">
    <property type="entry name" value="TPR"/>
    <property type="match status" value="2"/>
</dbReference>
<feature type="repeat" description="TPR" evidence="3">
    <location>
        <begin position="26"/>
        <end position="59"/>
    </location>
</feature>
<evidence type="ECO:0000256" key="4">
    <source>
        <dbReference type="SAM" id="SignalP"/>
    </source>
</evidence>
<dbReference type="PROSITE" id="PS50293">
    <property type="entry name" value="TPR_REGION"/>
    <property type="match status" value="1"/>
</dbReference>
<sequence length="339" mass="38807">MKKILHQLIVIIGCLVMTTHAFAQDAEALHETGRSFMRQGDFPSALQAFDKALAIKPDAIDILKDKAFVYYLQRDFASTIELSKKITEREDADAQSFQILGLAYKAIAETKESEKMYKKALTRFPKSGALNCDYGEFIAASNPADAIKYWEKGIEADPNYSGNYYFATKYYAQKGNIIWGLLYGEIFVNIESLSKRSEEIKTILFGGYRKLFDDLSILDNPKQNGTPFEKAVAQNLSDLTSFGRFGITPEMLTALRARFILNWYSNSQSKGLVFPLFEYQRRLLRQGHFDAYNQWLIGTNADAQKYTQWVQQHGEEVKGFQQYQRSNLFKIPAGQYMLH</sequence>
<dbReference type="Proteomes" id="UP000628448">
    <property type="component" value="Unassembled WGS sequence"/>
</dbReference>